<accession>A0ACB8UTS4</accession>
<gene>
    <name evidence="1" type="ORF">LOY88_004465</name>
</gene>
<protein>
    <submittedName>
        <fullName evidence="1">Uncharacterized protein</fullName>
    </submittedName>
</protein>
<comment type="caution">
    <text evidence="1">The sequence shown here is derived from an EMBL/GenBank/DDBJ whole genome shotgun (WGS) entry which is preliminary data.</text>
</comment>
<evidence type="ECO:0000313" key="1">
    <source>
        <dbReference type="EMBL" id="KAI2384721.1"/>
    </source>
</evidence>
<proteinExistence type="predicted"/>
<name>A0ACB8UTS4_9EURO</name>
<organism evidence="1">
    <name type="scientific">Ophidiomyces ophidiicola</name>
    <dbReference type="NCBI Taxonomy" id="1387563"/>
    <lineage>
        <taxon>Eukaryota</taxon>
        <taxon>Fungi</taxon>
        <taxon>Dikarya</taxon>
        <taxon>Ascomycota</taxon>
        <taxon>Pezizomycotina</taxon>
        <taxon>Eurotiomycetes</taxon>
        <taxon>Eurotiomycetidae</taxon>
        <taxon>Onygenales</taxon>
        <taxon>Onygenaceae</taxon>
        <taxon>Ophidiomyces</taxon>
    </lineage>
</organism>
<sequence length="379" mass="42632">MSFAIVLEAITLITYIVILAGGKQMRETGWKVLTVFLVFISLVQCGGMALVSYLFDNDERFYPGWKLDSSWIMFRGVSVITITVGESEAQFQAHKDLLCQKSPFFNGALMRDFKEAGENAISLPEDDPDTFERFLQWLYSGIYELSGLKTDEEVDERYFQLAQLYTLADKLEVPRLKHDIINELFMMKTDPDKPPQVDVIAYIYENTRERSPLRKLMVAWLVWHIDFQWYTTPSATTFLHHCPEFAADLAVALARRWVDFKGLSPFNESPEKFYEESAIFSPMQSPVVDNLKPVRLVTQKQPLVSANSINSSVTAPAHSRVRPLGVPTFGPVFGAPSSSRCSEPLRSPGLFSNADSDTTQTPTMFGFGSPLGSTSNTGL</sequence>
<dbReference type="EMBL" id="JALBCA010000068">
    <property type="protein sequence ID" value="KAI2384721.1"/>
    <property type="molecule type" value="Genomic_DNA"/>
</dbReference>
<reference evidence="1" key="1">
    <citation type="journal article" date="2022" name="bioRxiv">
        <title>Population genetic analysis of Ophidiomyces ophidiicola, the causative agent of snake fungal disease, indicates recent introductions to the USA.</title>
        <authorList>
            <person name="Ladner J.T."/>
            <person name="Palmer J.M."/>
            <person name="Ettinger C.L."/>
            <person name="Stajich J.E."/>
            <person name="Farrell T.M."/>
            <person name="Glorioso B.M."/>
            <person name="Lawson B."/>
            <person name="Price S.J."/>
            <person name="Stengle A.G."/>
            <person name="Grear D.A."/>
            <person name="Lorch J.M."/>
        </authorList>
    </citation>
    <scope>NUCLEOTIDE SEQUENCE</scope>
    <source>
        <strain evidence="1">NWHC 24266-5</strain>
    </source>
</reference>